<dbReference type="Gene3D" id="1.10.287.950">
    <property type="entry name" value="Methyl-accepting chemotaxis protein"/>
    <property type="match status" value="1"/>
</dbReference>
<name>A0A1I2TXS2_9HYPH</name>
<dbReference type="CDD" id="cd06225">
    <property type="entry name" value="HAMP"/>
    <property type="match status" value="1"/>
</dbReference>
<dbReference type="AlphaFoldDB" id="A0A1I2TXS2"/>
<evidence type="ECO:0000256" key="3">
    <source>
        <dbReference type="PROSITE-ProRule" id="PRU00284"/>
    </source>
</evidence>
<evidence type="ECO:0000313" key="7">
    <source>
        <dbReference type="EMBL" id="SFG69583.1"/>
    </source>
</evidence>
<feature type="transmembrane region" description="Helical" evidence="4">
    <location>
        <begin position="9"/>
        <end position="31"/>
    </location>
</feature>
<dbReference type="PRINTS" id="PR00260">
    <property type="entry name" value="CHEMTRNSDUCR"/>
</dbReference>
<keyword evidence="4" id="KW-0812">Transmembrane</keyword>
<dbReference type="GO" id="GO:0007165">
    <property type="term" value="P:signal transduction"/>
    <property type="evidence" value="ECO:0007669"/>
    <property type="project" value="UniProtKB-KW"/>
</dbReference>
<comment type="similarity">
    <text evidence="2">Belongs to the methyl-accepting chemotaxis (MCP) protein family.</text>
</comment>
<protein>
    <submittedName>
        <fullName evidence="7">Methyl-accepting chemotaxis protein</fullName>
    </submittedName>
</protein>
<dbReference type="STRING" id="582675.SAMN05192565_108109"/>
<dbReference type="GO" id="GO:0004888">
    <property type="term" value="F:transmembrane signaling receptor activity"/>
    <property type="evidence" value="ECO:0007669"/>
    <property type="project" value="InterPro"/>
</dbReference>
<evidence type="ECO:0000256" key="1">
    <source>
        <dbReference type="ARBA" id="ARBA00023224"/>
    </source>
</evidence>
<sequence>MSVLSHIKILYKFLLVVGMIGLVVGGCAWYSSVQMGAIDTAYTRFIDRDSRAATSARRLNRLVYQMGYTAYRMVAETDREAVLRVSASFEALPAEVHSLLAEVRTNAPYFAPRVDAVADLLDSYVRNIELMRALAAQDRNAQALALGHEKVDPVQEKVFLAVRALGKDIETRIEQGSDDLTAQTIATRRNTMILSVGGLLLGALLATLVVIFSITRPIAGLIGALQGMARGDVDARIPEAGRGDEIGAIGRAVEGIRALVAQKAAEEAEIRRIADAAAVTARRRTMIELADGFEGAVGGIVGQLSTAATTLQTTARSMSATATETASQSTTVAAAAEEAAANVGTVAAAAEELGASVQEISRQVGGSADLAHAAVSEADQTVALVQTLATAAARVGDVVGLISSIAGQTNLLALNATIEAARAGESGRGFAVVATEVKELAGQTARATEEIASQITQIQGATGQAVTAIGNITNRIREISGVATTIAAAVEEQGAATQEIVRNVSQAAVGTGEVTGNITGVARAAEETGTAANHVLSSASDLSRQSDHLGVEVRRFLATVRAA</sequence>
<dbReference type="PANTHER" id="PTHR32089">
    <property type="entry name" value="METHYL-ACCEPTING CHEMOTAXIS PROTEIN MCPB"/>
    <property type="match status" value="1"/>
</dbReference>
<proteinExistence type="inferred from homology"/>
<dbReference type="PROSITE" id="PS50885">
    <property type="entry name" value="HAMP"/>
    <property type="match status" value="1"/>
</dbReference>
<dbReference type="InterPro" id="IPR003660">
    <property type="entry name" value="HAMP_dom"/>
</dbReference>
<dbReference type="PANTHER" id="PTHR32089:SF112">
    <property type="entry name" value="LYSOZYME-LIKE PROTEIN-RELATED"/>
    <property type="match status" value="1"/>
</dbReference>
<dbReference type="Pfam" id="PF00672">
    <property type="entry name" value="HAMP"/>
    <property type="match status" value="1"/>
</dbReference>
<organism evidence="7 8">
    <name type="scientific">Methylobacterium gossipiicola</name>
    <dbReference type="NCBI Taxonomy" id="582675"/>
    <lineage>
        <taxon>Bacteria</taxon>
        <taxon>Pseudomonadati</taxon>
        <taxon>Pseudomonadota</taxon>
        <taxon>Alphaproteobacteria</taxon>
        <taxon>Hyphomicrobiales</taxon>
        <taxon>Methylobacteriaceae</taxon>
        <taxon>Methylobacterium</taxon>
    </lineage>
</organism>
<dbReference type="GO" id="GO:0006935">
    <property type="term" value="P:chemotaxis"/>
    <property type="evidence" value="ECO:0007669"/>
    <property type="project" value="InterPro"/>
</dbReference>
<evidence type="ECO:0000256" key="4">
    <source>
        <dbReference type="SAM" id="Phobius"/>
    </source>
</evidence>
<dbReference type="Pfam" id="PF00015">
    <property type="entry name" value="MCPsignal"/>
    <property type="match status" value="1"/>
</dbReference>
<keyword evidence="8" id="KW-1185">Reference proteome</keyword>
<feature type="domain" description="HAMP" evidence="6">
    <location>
        <begin position="212"/>
        <end position="265"/>
    </location>
</feature>
<evidence type="ECO:0000256" key="2">
    <source>
        <dbReference type="ARBA" id="ARBA00029447"/>
    </source>
</evidence>
<dbReference type="SUPFAM" id="SSF58104">
    <property type="entry name" value="Methyl-accepting chemotaxis protein (MCP) signaling domain"/>
    <property type="match status" value="1"/>
</dbReference>
<dbReference type="Proteomes" id="UP000199229">
    <property type="component" value="Unassembled WGS sequence"/>
</dbReference>
<gene>
    <name evidence="7" type="ORF">SAMN05192565_108109</name>
</gene>
<dbReference type="PROSITE" id="PS50111">
    <property type="entry name" value="CHEMOTAXIS_TRANSDUC_2"/>
    <property type="match status" value="1"/>
</dbReference>
<evidence type="ECO:0000259" key="6">
    <source>
        <dbReference type="PROSITE" id="PS50885"/>
    </source>
</evidence>
<dbReference type="InterPro" id="IPR004089">
    <property type="entry name" value="MCPsignal_dom"/>
</dbReference>
<dbReference type="OrthoDB" id="7980437at2"/>
<dbReference type="GO" id="GO:0016020">
    <property type="term" value="C:membrane"/>
    <property type="evidence" value="ECO:0007669"/>
    <property type="project" value="InterPro"/>
</dbReference>
<keyword evidence="1 3" id="KW-0807">Transducer</keyword>
<keyword evidence="4" id="KW-1133">Transmembrane helix</keyword>
<keyword evidence="4" id="KW-0472">Membrane</keyword>
<evidence type="ECO:0000259" key="5">
    <source>
        <dbReference type="PROSITE" id="PS50111"/>
    </source>
</evidence>
<dbReference type="SMART" id="SM00304">
    <property type="entry name" value="HAMP"/>
    <property type="match status" value="1"/>
</dbReference>
<evidence type="ECO:0000313" key="8">
    <source>
        <dbReference type="Proteomes" id="UP000199229"/>
    </source>
</evidence>
<dbReference type="SMART" id="SM00283">
    <property type="entry name" value="MA"/>
    <property type="match status" value="1"/>
</dbReference>
<dbReference type="InterPro" id="IPR004090">
    <property type="entry name" value="Chemotax_Me-accpt_rcpt"/>
</dbReference>
<reference evidence="8" key="1">
    <citation type="submission" date="2016-10" db="EMBL/GenBank/DDBJ databases">
        <authorList>
            <person name="Varghese N."/>
            <person name="Submissions S."/>
        </authorList>
    </citation>
    <scope>NUCLEOTIDE SEQUENCE [LARGE SCALE GENOMIC DNA]</scope>
    <source>
        <strain evidence="8">Gh-105</strain>
    </source>
</reference>
<dbReference type="EMBL" id="FOPM01000008">
    <property type="protein sequence ID" value="SFG69583.1"/>
    <property type="molecule type" value="Genomic_DNA"/>
</dbReference>
<feature type="domain" description="Methyl-accepting transducer" evidence="5">
    <location>
        <begin position="307"/>
        <end position="543"/>
    </location>
</feature>
<dbReference type="RefSeq" id="WP_091971108.1">
    <property type="nucleotide sequence ID" value="NZ_FOPM01000008.1"/>
</dbReference>
<accession>A0A1I2TXS2</accession>
<feature type="transmembrane region" description="Helical" evidence="4">
    <location>
        <begin position="192"/>
        <end position="214"/>
    </location>
</feature>
<dbReference type="Gene3D" id="6.10.340.10">
    <property type="match status" value="1"/>
</dbReference>